<keyword evidence="1" id="KW-0472">Membrane</keyword>
<evidence type="ECO:0000313" key="2">
    <source>
        <dbReference type="EMBL" id="BAY55302.1"/>
    </source>
</evidence>
<evidence type="ECO:0000256" key="1">
    <source>
        <dbReference type="SAM" id="Phobius"/>
    </source>
</evidence>
<keyword evidence="1" id="KW-1133">Transmembrane helix</keyword>
<evidence type="ECO:0000313" key="3">
    <source>
        <dbReference type="Proteomes" id="UP000217895"/>
    </source>
</evidence>
<keyword evidence="3" id="KW-1185">Reference proteome</keyword>
<sequence length="61" mass="6945">MISLLVGLYLLGGILFVLLRKEEFEQSCLMSGAESDQDWLICYLIAIAVWLPALIEERAMR</sequence>
<organism evidence="2 3">
    <name type="scientific">Leptolyngbya boryana NIES-2135</name>
    <dbReference type="NCBI Taxonomy" id="1973484"/>
    <lineage>
        <taxon>Bacteria</taxon>
        <taxon>Bacillati</taxon>
        <taxon>Cyanobacteriota</taxon>
        <taxon>Cyanophyceae</taxon>
        <taxon>Leptolyngbyales</taxon>
        <taxon>Leptolyngbyaceae</taxon>
        <taxon>Leptolyngbya group</taxon>
        <taxon>Leptolyngbya</taxon>
    </lineage>
</organism>
<gene>
    <name evidence="2" type="ORF">NIES2135_21250</name>
</gene>
<keyword evidence="1" id="KW-0812">Transmembrane</keyword>
<dbReference type="Proteomes" id="UP000217895">
    <property type="component" value="Chromosome"/>
</dbReference>
<dbReference type="EMBL" id="AP018203">
    <property type="protein sequence ID" value="BAY55302.1"/>
    <property type="molecule type" value="Genomic_DNA"/>
</dbReference>
<protein>
    <submittedName>
        <fullName evidence="2">Uncharacterized protein</fullName>
    </submittedName>
</protein>
<proteinExistence type="predicted"/>
<name>A0A1Z4JEV8_LEPBY</name>
<reference evidence="2 3" key="1">
    <citation type="submission" date="2017-06" db="EMBL/GenBank/DDBJ databases">
        <title>Genome sequencing of cyanobaciteial culture collection at National Institute for Environmental Studies (NIES).</title>
        <authorList>
            <person name="Hirose Y."/>
            <person name="Shimura Y."/>
            <person name="Fujisawa T."/>
            <person name="Nakamura Y."/>
            <person name="Kawachi M."/>
        </authorList>
    </citation>
    <scope>NUCLEOTIDE SEQUENCE [LARGE SCALE GENOMIC DNA]</scope>
    <source>
        <strain evidence="2 3">NIES-2135</strain>
    </source>
</reference>
<accession>A0A1Z4JEV8</accession>
<feature type="transmembrane region" description="Helical" evidence="1">
    <location>
        <begin position="37"/>
        <end position="55"/>
    </location>
</feature>
<dbReference type="AlphaFoldDB" id="A0A1Z4JEV8"/>